<feature type="region of interest" description="Disordered" evidence="1">
    <location>
        <begin position="30"/>
        <end position="59"/>
    </location>
</feature>
<dbReference type="PANTHER" id="PTHR34835:SF90">
    <property type="entry name" value="AMINOTRANSFERASE-LIKE PLANT MOBILE DOMAIN-CONTAINING PROTEIN"/>
    <property type="match status" value="1"/>
</dbReference>
<feature type="region of interest" description="Disordered" evidence="1">
    <location>
        <begin position="90"/>
        <end position="126"/>
    </location>
</feature>
<feature type="compositionally biased region" description="Basic and acidic residues" evidence="1">
    <location>
        <begin position="616"/>
        <end position="625"/>
    </location>
</feature>
<evidence type="ECO:0000313" key="2">
    <source>
        <dbReference type="EMBL" id="PWA41970.1"/>
    </source>
</evidence>
<dbReference type="Proteomes" id="UP000245207">
    <property type="component" value="Unassembled WGS sequence"/>
</dbReference>
<feature type="compositionally biased region" description="Polar residues" evidence="1">
    <location>
        <begin position="582"/>
        <end position="591"/>
    </location>
</feature>
<feature type="compositionally biased region" description="Basic residues" evidence="1">
    <location>
        <begin position="90"/>
        <end position="100"/>
    </location>
</feature>
<feature type="compositionally biased region" description="Basic and acidic residues" evidence="1">
    <location>
        <begin position="565"/>
        <end position="581"/>
    </location>
</feature>
<evidence type="ECO:0000313" key="3">
    <source>
        <dbReference type="Proteomes" id="UP000245207"/>
    </source>
</evidence>
<accession>A0A2U1KZ32</accession>
<gene>
    <name evidence="2" type="ORF">CTI12_AA548360</name>
</gene>
<dbReference type="PANTHER" id="PTHR34835">
    <property type="entry name" value="OS07G0283600 PROTEIN-RELATED"/>
    <property type="match status" value="1"/>
</dbReference>
<protein>
    <recommendedName>
        <fullName evidence="4">Ulp1 protease family, C-terminal catalytic domain-containing protein</fullName>
    </recommendedName>
</protein>
<organism evidence="2 3">
    <name type="scientific">Artemisia annua</name>
    <name type="common">Sweet wormwood</name>
    <dbReference type="NCBI Taxonomy" id="35608"/>
    <lineage>
        <taxon>Eukaryota</taxon>
        <taxon>Viridiplantae</taxon>
        <taxon>Streptophyta</taxon>
        <taxon>Embryophyta</taxon>
        <taxon>Tracheophyta</taxon>
        <taxon>Spermatophyta</taxon>
        <taxon>Magnoliopsida</taxon>
        <taxon>eudicotyledons</taxon>
        <taxon>Gunneridae</taxon>
        <taxon>Pentapetalae</taxon>
        <taxon>asterids</taxon>
        <taxon>campanulids</taxon>
        <taxon>Asterales</taxon>
        <taxon>Asteraceae</taxon>
        <taxon>Asteroideae</taxon>
        <taxon>Anthemideae</taxon>
        <taxon>Artemisiinae</taxon>
        <taxon>Artemisia</taxon>
    </lineage>
</organism>
<proteinExistence type="predicted"/>
<feature type="compositionally biased region" description="Basic and acidic residues" evidence="1">
    <location>
        <begin position="111"/>
        <end position="126"/>
    </location>
</feature>
<feature type="compositionally biased region" description="Basic residues" evidence="1">
    <location>
        <begin position="42"/>
        <end position="53"/>
    </location>
</feature>
<feature type="compositionally biased region" description="Polar residues" evidence="1">
    <location>
        <begin position="30"/>
        <end position="41"/>
    </location>
</feature>
<sequence>MLCDAADESKETDVEDALKTVGSSEFLKEITTSTKGDTGQLSKRRKSVPRSKTTKQIPEYQWRLKKRKVKEGEPADKEFIEVSEDKKKKAYEKRKAAGKRKVNEGEAADNENIHVSEEEEKNREREKPINEELIEVIILEKYLKKRAKMYQTLRPRVTSVPLFEADEIFKSRKEKNGKRDGVWVVDFPIGEIPTKLAFFVINSLQTNTMSLKLPTGEITISSETVKVIFGIPMKERPLERQEGERGFDHPFLAEWKSQFPEDVKWVTTRALSQVILETTNENYMFKMNFLILFATTMGCCDNSSVVKYKVLQNVLEDDNVQDIDWCTYIWECARYSKVDWKKNNKNKEVVYYGPITFLMVNSELLCNYITSNNLSQVIIYVFISHMLYETARVSALHKVCWYGGRRKVPAFKSWNSTLMKKRETLEMNQSNFGQVEVIGEMNEEEQSVQKEELYRMLKERIDNIVSDKEILEQTIDENLKIFEDDDMQKQFKETMSHIFKQPADHFRWLNLQSSSPSTSSSIQAGESSHQKGNDDEDDNGNQGAGQSGQQEGNAKNEDAGNDNEDGNKSEKKDANDGDGTKEATTQKNETGITEDEWADPEVQSKAFQQQHSDDEETRKKDEEKKMQKRKIKPFVYLQSLYIKKKVKVDDKLTNDEKLLGRSIFSMKGEEAETVLSDKDGNMLMIMSIQSLAPCLEGETPLPAELEIKNTKKEDKDKLIFTQYEMFHSLLKLRMKEDLQKMQMEDVDLVFFSIISSDNYYLIVFNIQKGNTVIIDNSELDATYDGKYKDNYELVVRTILYNK</sequence>
<name>A0A2U1KZ32_ARTAN</name>
<keyword evidence="3" id="KW-1185">Reference proteome</keyword>
<evidence type="ECO:0000256" key="1">
    <source>
        <dbReference type="SAM" id="MobiDB-lite"/>
    </source>
</evidence>
<evidence type="ECO:0008006" key="4">
    <source>
        <dbReference type="Google" id="ProtNLM"/>
    </source>
</evidence>
<feature type="region of interest" description="Disordered" evidence="1">
    <location>
        <begin position="511"/>
        <end position="627"/>
    </location>
</feature>
<dbReference type="STRING" id="35608.A0A2U1KZ32"/>
<dbReference type="AlphaFoldDB" id="A0A2U1KZ32"/>
<reference evidence="2 3" key="1">
    <citation type="journal article" date="2018" name="Mol. Plant">
        <title>The genome of Artemisia annua provides insight into the evolution of Asteraceae family and artemisinin biosynthesis.</title>
        <authorList>
            <person name="Shen Q."/>
            <person name="Zhang L."/>
            <person name="Liao Z."/>
            <person name="Wang S."/>
            <person name="Yan T."/>
            <person name="Shi P."/>
            <person name="Liu M."/>
            <person name="Fu X."/>
            <person name="Pan Q."/>
            <person name="Wang Y."/>
            <person name="Lv Z."/>
            <person name="Lu X."/>
            <person name="Zhang F."/>
            <person name="Jiang W."/>
            <person name="Ma Y."/>
            <person name="Chen M."/>
            <person name="Hao X."/>
            <person name="Li L."/>
            <person name="Tang Y."/>
            <person name="Lv G."/>
            <person name="Zhou Y."/>
            <person name="Sun X."/>
            <person name="Brodelius P.E."/>
            <person name="Rose J.K.C."/>
            <person name="Tang K."/>
        </authorList>
    </citation>
    <scope>NUCLEOTIDE SEQUENCE [LARGE SCALE GENOMIC DNA]</scope>
    <source>
        <strain evidence="3">cv. Huhao1</strain>
        <tissue evidence="2">Leaf</tissue>
    </source>
</reference>
<comment type="caution">
    <text evidence="2">The sequence shown here is derived from an EMBL/GenBank/DDBJ whole genome shotgun (WGS) entry which is preliminary data.</text>
</comment>
<dbReference type="EMBL" id="PKPP01012709">
    <property type="protein sequence ID" value="PWA41970.1"/>
    <property type="molecule type" value="Genomic_DNA"/>
</dbReference>